<accession>A0ABD2PVA6</accession>
<dbReference type="PROSITE" id="PS00903">
    <property type="entry name" value="CYT_DCMP_DEAMINASES_1"/>
    <property type="match status" value="1"/>
</dbReference>
<evidence type="ECO:0000313" key="5">
    <source>
        <dbReference type="EMBL" id="KAL3311008.1"/>
    </source>
</evidence>
<sequence length="165" mass="18175">MDKAFEQAEEALAEKEVPVGCVFVYKGEVIARGRNRVNELNDASRHAELVALDQLVDWCDTNSEQLANVLSQCDLYVTVEPCIMCAAALRSVAPAQVRCVYYGASNGRFGGCGSVLPVHDAPFGNSQLPRLNTVSGLQADRAVHMLKQFYKDENLNAPPEFRKKK</sequence>
<dbReference type="PROSITE" id="PS51747">
    <property type="entry name" value="CYT_DCMP_DEAMINASES_2"/>
    <property type="match status" value="1"/>
</dbReference>
<reference evidence="5 6" key="1">
    <citation type="submission" date="2024-11" db="EMBL/GenBank/DDBJ databases">
        <title>Adaptive evolution of stress response genes in parasites aligns with host niche diversity.</title>
        <authorList>
            <person name="Hahn C."/>
            <person name="Resl P."/>
        </authorList>
    </citation>
    <scope>NUCLEOTIDE SEQUENCE [LARGE SCALE GENOMIC DNA]</scope>
    <source>
        <strain evidence="5">EGGRZ-B1_66</strain>
        <tissue evidence="5">Body</tissue>
    </source>
</reference>
<dbReference type="GO" id="GO:0052717">
    <property type="term" value="F:tRNA-specific adenosine-34 deaminase activity"/>
    <property type="evidence" value="ECO:0007669"/>
    <property type="project" value="UniProtKB-EC"/>
</dbReference>
<organism evidence="5 6">
    <name type="scientific">Cichlidogyrus casuarinus</name>
    <dbReference type="NCBI Taxonomy" id="1844966"/>
    <lineage>
        <taxon>Eukaryota</taxon>
        <taxon>Metazoa</taxon>
        <taxon>Spiralia</taxon>
        <taxon>Lophotrochozoa</taxon>
        <taxon>Platyhelminthes</taxon>
        <taxon>Monogenea</taxon>
        <taxon>Monopisthocotylea</taxon>
        <taxon>Dactylogyridea</taxon>
        <taxon>Ancyrocephalidae</taxon>
        <taxon>Cichlidogyrus</taxon>
    </lineage>
</organism>
<evidence type="ECO:0000313" key="6">
    <source>
        <dbReference type="Proteomes" id="UP001626550"/>
    </source>
</evidence>
<dbReference type="InterPro" id="IPR016193">
    <property type="entry name" value="Cytidine_deaminase-like"/>
</dbReference>
<feature type="domain" description="CMP/dCMP-type deaminase" evidence="4">
    <location>
        <begin position="1"/>
        <end position="123"/>
    </location>
</feature>
<dbReference type="GO" id="GO:0046872">
    <property type="term" value="F:metal ion binding"/>
    <property type="evidence" value="ECO:0007669"/>
    <property type="project" value="UniProtKB-KW"/>
</dbReference>
<evidence type="ECO:0000256" key="2">
    <source>
        <dbReference type="ARBA" id="ARBA00022801"/>
    </source>
</evidence>
<evidence type="ECO:0000256" key="3">
    <source>
        <dbReference type="ARBA" id="ARBA00022833"/>
    </source>
</evidence>
<proteinExistence type="predicted"/>
<dbReference type="SUPFAM" id="SSF53927">
    <property type="entry name" value="Cytidine deaminase-like"/>
    <property type="match status" value="1"/>
</dbReference>
<dbReference type="CDD" id="cd01285">
    <property type="entry name" value="nucleoside_deaminase"/>
    <property type="match status" value="1"/>
</dbReference>
<dbReference type="PANTHER" id="PTHR11079:SF149">
    <property type="entry name" value="TRNA-SPECIFIC ADENOSINE DEAMINASE 2"/>
    <property type="match status" value="1"/>
</dbReference>
<comment type="caution">
    <text evidence="5">The sequence shown here is derived from an EMBL/GenBank/DDBJ whole genome shotgun (WGS) entry which is preliminary data.</text>
</comment>
<dbReference type="Proteomes" id="UP001626550">
    <property type="component" value="Unassembled WGS sequence"/>
</dbReference>
<dbReference type="PANTHER" id="PTHR11079">
    <property type="entry name" value="CYTOSINE DEAMINASE FAMILY MEMBER"/>
    <property type="match status" value="1"/>
</dbReference>
<keyword evidence="2" id="KW-0378">Hydrolase</keyword>
<evidence type="ECO:0000259" key="4">
    <source>
        <dbReference type="PROSITE" id="PS51747"/>
    </source>
</evidence>
<keyword evidence="6" id="KW-1185">Reference proteome</keyword>
<dbReference type="InterPro" id="IPR002125">
    <property type="entry name" value="CMP_dCMP_dom"/>
</dbReference>
<dbReference type="Gene3D" id="3.40.140.10">
    <property type="entry name" value="Cytidine Deaminase, domain 2"/>
    <property type="match status" value="1"/>
</dbReference>
<evidence type="ECO:0000256" key="1">
    <source>
        <dbReference type="ARBA" id="ARBA00022723"/>
    </source>
</evidence>
<dbReference type="GO" id="GO:0008033">
    <property type="term" value="P:tRNA processing"/>
    <property type="evidence" value="ECO:0007669"/>
    <property type="project" value="UniProtKB-KW"/>
</dbReference>
<dbReference type="InterPro" id="IPR016192">
    <property type="entry name" value="APOBEC/CMP_deaminase_Zn-bd"/>
</dbReference>
<keyword evidence="3" id="KW-0862">Zinc</keyword>
<dbReference type="AlphaFoldDB" id="A0ABD2PVA6"/>
<dbReference type="Pfam" id="PF00383">
    <property type="entry name" value="dCMP_cyt_deam_1"/>
    <property type="match status" value="1"/>
</dbReference>
<gene>
    <name evidence="5" type="primary">ADAT2</name>
    <name evidence="5" type="ORF">Ciccas_010414</name>
</gene>
<protein>
    <submittedName>
        <fullName evidence="5">tRNA-specific adenosine deaminase 2</fullName>
    </submittedName>
</protein>
<dbReference type="EMBL" id="JBJKFK010002500">
    <property type="protein sequence ID" value="KAL3311008.1"/>
    <property type="molecule type" value="Genomic_DNA"/>
</dbReference>
<name>A0ABD2PVA6_9PLAT</name>
<keyword evidence="1" id="KW-0479">Metal-binding</keyword>